<name>A0A179DAB5_9SPHI</name>
<evidence type="ECO:0000313" key="2">
    <source>
        <dbReference type="Proteomes" id="UP000078459"/>
    </source>
</evidence>
<keyword evidence="2" id="KW-1185">Reference proteome</keyword>
<reference evidence="1 2" key="1">
    <citation type="submission" date="2016-04" db="EMBL/GenBank/DDBJ databases">
        <authorList>
            <person name="Evans L.H."/>
            <person name="Alamgir A."/>
            <person name="Owens N."/>
            <person name="Weber N.D."/>
            <person name="Virtaneva K."/>
            <person name="Barbian K."/>
            <person name="Babar A."/>
            <person name="Rosenke K."/>
        </authorList>
    </citation>
    <scope>NUCLEOTIDE SEQUENCE [LARGE SCALE GENOMIC DNA]</scope>
    <source>
        <strain evidence="1 2">CCM 8644</strain>
    </source>
</reference>
<reference evidence="1 2" key="2">
    <citation type="submission" date="2016-06" db="EMBL/GenBank/DDBJ databases">
        <title>Pedobacter psychrophilus sp. nov., isolated from Antarctic fragmentary rock.</title>
        <authorList>
            <person name="Svec P."/>
        </authorList>
    </citation>
    <scope>NUCLEOTIDE SEQUENCE [LARGE SCALE GENOMIC DNA]</scope>
    <source>
        <strain evidence="1 2">CCM 8644</strain>
    </source>
</reference>
<accession>A0A179DAB5</accession>
<protein>
    <submittedName>
        <fullName evidence="1">Uncharacterized protein</fullName>
    </submittedName>
</protein>
<sequence length="76" mass="8649">MDSITYNSLTDKLKNAPQNVLERVSGYVDALLDSDVQDYVLSEDQKRILDSQENLALNQFTDAHEIYDQLKSKNGL</sequence>
<gene>
    <name evidence="1" type="ORF">A5893_16550</name>
</gene>
<dbReference type="RefSeq" id="WP_068823800.1">
    <property type="nucleotide sequence ID" value="NZ_LWHJ01000032.1"/>
</dbReference>
<comment type="caution">
    <text evidence="1">The sequence shown here is derived from an EMBL/GenBank/DDBJ whole genome shotgun (WGS) entry which is preliminary data.</text>
</comment>
<proteinExistence type="predicted"/>
<dbReference type="OrthoDB" id="1372553at2"/>
<dbReference type="AlphaFoldDB" id="A0A179DAB5"/>
<dbReference type="EMBL" id="LWHJ01000032">
    <property type="protein sequence ID" value="OAQ37977.1"/>
    <property type="molecule type" value="Genomic_DNA"/>
</dbReference>
<dbReference type="Proteomes" id="UP000078459">
    <property type="component" value="Unassembled WGS sequence"/>
</dbReference>
<organism evidence="1 2">
    <name type="scientific">Pedobacter psychrophilus</name>
    <dbReference type="NCBI Taxonomy" id="1826909"/>
    <lineage>
        <taxon>Bacteria</taxon>
        <taxon>Pseudomonadati</taxon>
        <taxon>Bacteroidota</taxon>
        <taxon>Sphingobacteriia</taxon>
        <taxon>Sphingobacteriales</taxon>
        <taxon>Sphingobacteriaceae</taxon>
        <taxon>Pedobacter</taxon>
    </lineage>
</organism>
<evidence type="ECO:0000313" key="1">
    <source>
        <dbReference type="EMBL" id="OAQ37977.1"/>
    </source>
</evidence>